<dbReference type="Proteomes" id="UP000499080">
    <property type="component" value="Unassembled WGS sequence"/>
</dbReference>
<dbReference type="AlphaFoldDB" id="A0A4Y2XE31"/>
<name>A0A4Y2XE31_ARAVE</name>
<sequence length="75" mass="8433">MASSFAGYQPLRLLVVRSLKDITYRTIPASQPHLKDSIRRHVLDNPADSLSLAAENMVLLLEHIAEHEAGHIEQF</sequence>
<dbReference type="EMBL" id="BGPR01074113">
    <property type="protein sequence ID" value="GBO46442.1"/>
    <property type="molecule type" value="Genomic_DNA"/>
</dbReference>
<protein>
    <submittedName>
        <fullName evidence="1">Uncharacterized protein</fullName>
    </submittedName>
</protein>
<reference evidence="1 2" key="1">
    <citation type="journal article" date="2019" name="Sci. Rep.">
        <title>Orb-weaving spider Araneus ventricosus genome elucidates the spidroin gene catalogue.</title>
        <authorList>
            <person name="Kono N."/>
            <person name="Nakamura H."/>
            <person name="Ohtoshi R."/>
            <person name="Moran D.A.P."/>
            <person name="Shinohara A."/>
            <person name="Yoshida Y."/>
            <person name="Fujiwara M."/>
            <person name="Mori M."/>
            <person name="Tomita M."/>
            <person name="Arakawa K."/>
        </authorList>
    </citation>
    <scope>NUCLEOTIDE SEQUENCE [LARGE SCALE GENOMIC DNA]</scope>
</reference>
<comment type="caution">
    <text evidence="1">The sequence shown here is derived from an EMBL/GenBank/DDBJ whole genome shotgun (WGS) entry which is preliminary data.</text>
</comment>
<gene>
    <name evidence="1" type="ORF">AVEN_262980_1</name>
</gene>
<evidence type="ECO:0000313" key="1">
    <source>
        <dbReference type="EMBL" id="GBO46442.1"/>
    </source>
</evidence>
<dbReference type="OrthoDB" id="6469553at2759"/>
<accession>A0A4Y2XE31</accession>
<proteinExistence type="predicted"/>
<evidence type="ECO:0000313" key="2">
    <source>
        <dbReference type="Proteomes" id="UP000499080"/>
    </source>
</evidence>
<keyword evidence="2" id="KW-1185">Reference proteome</keyword>
<organism evidence="1 2">
    <name type="scientific">Araneus ventricosus</name>
    <name type="common">Orbweaver spider</name>
    <name type="synonym">Epeira ventricosa</name>
    <dbReference type="NCBI Taxonomy" id="182803"/>
    <lineage>
        <taxon>Eukaryota</taxon>
        <taxon>Metazoa</taxon>
        <taxon>Ecdysozoa</taxon>
        <taxon>Arthropoda</taxon>
        <taxon>Chelicerata</taxon>
        <taxon>Arachnida</taxon>
        <taxon>Araneae</taxon>
        <taxon>Araneomorphae</taxon>
        <taxon>Entelegynae</taxon>
        <taxon>Araneoidea</taxon>
        <taxon>Araneidae</taxon>
        <taxon>Araneus</taxon>
    </lineage>
</organism>